<protein>
    <submittedName>
        <fullName evidence="2">Uncharacterized protein</fullName>
    </submittedName>
</protein>
<feature type="region of interest" description="Disordered" evidence="1">
    <location>
        <begin position="1"/>
        <end position="29"/>
    </location>
</feature>
<organism evidence="2 3">
    <name type="scientific">Legionella quateirensis</name>
    <dbReference type="NCBI Taxonomy" id="45072"/>
    <lineage>
        <taxon>Bacteria</taxon>
        <taxon>Pseudomonadati</taxon>
        <taxon>Pseudomonadota</taxon>
        <taxon>Gammaproteobacteria</taxon>
        <taxon>Legionellales</taxon>
        <taxon>Legionellaceae</taxon>
        <taxon>Legionella</taxon>
    </lineage>
</organism>
<keyword evidence="3" id="KW-1185">Reference proteome</keyword>
<evidence type="ECO:0000256" key="1">
    <source>
        <dbReference type="SAM" id="MobiDB-lite"/>
    </source>
</evidence>
<evidence type="ECO:0000313" key="3">
    <source>
        <dbReference type="Proteomes" id="UP000054639"/>
    </source>
</evidence>
<accession>A0ABR5RNG0</accession>
<sequence>MTIKFRHPERSEGSPNAGTAPRSGNPSLHSGLRLNFVILNVVKDLPMQAPHQIQEIPYCIRDED</sequence>
<reference evidence="2 3" key="1">
    <citation type="submission" date="2015-11" db="EMBL/GenBank/DDBJ databases">
        <title>Genomic analysis of 38 Legionella species identifies large and diverse effector repertoires.</title>
        <authorList>
            <person name="Burstein D."/>
            <person name="Amaro F."/>
            <person name="Zusman T."/>
            <person name="Lifshitz Z."/>
            <person name="Cohen O."/>
            <person name="Gilbert J.A."/>
            <person name="Pupko T."/>
            <person name="Shuman H.A."/>
            <person name="Segal G."/>
        </authorList>
    </citation>
    <scope>NUCLEOTIDE SEQUENCE [LARGE SCALE GENOMIC DNA]</scope>
    <source>
        <strain evidence="2 3">ATCC 49507</strain>
    </source>
</reference>
<feature type="compositionally biased region" description="Basic and acidic residues" evidence="1">
    <location>
        <begin position="1"/>
        <end position="12"/>
    </location>
</feature>
<proteinExistence type="predicted"/>
<feature type="compositionally biased region" description="Polar residues" evidence="1">
    <location>
        <begin position="13"/>
        <end position="28"/>
    </location>
</feature>
<dbReference type="Proteomes" id="UP000054639">
    <property type="component" value="Unassembled WGS sequence"/>
</dbReference>
<dbReference type="RefSeq" id="WP_058474215.1">
    <property type="nucleotide sequence ID" value="NZ_CAAAIL010000001.1"/>
</dbReference>
<dbReference type="EMBL" id="LNYR01000031">
    <property type="protein sequence ID" value="KTD47672.1"/>
    <property type="molecule type" value="Genomic_DNA"/>
</dbReference>
<comment type="caution">
    <text evidence="2">The sequence shown here is derived from an EMBL/GenBank/DDBJ whole genome shotgun (WGS) entry which is preliminary data.</text>
</comment>
<name>A0ABR5RNG0_9GAMM</name>
<evidence type="ECO:0000313" key="2">
    <source>
        <dbReference type="EMBL" id="KTD47672.1"/>
    </source>
</evidence>
<gene>
    <name evidence="2" type="ORF">Lqua_2065</name>
</gene>